<organism evidence="4 5">
    <name type="scientific">Thraustotheca clavata</name>
    <dbReference type="NCBI Taxonomy" id="74557"/>
    <lineage>
        <taxon>Eukaryota</taxon>
        <taxon>Sar</taxon>
        <taxon>Stramenopiles</taxon>
        <taxon>Oomycota</taxon>
        <taxon>Saprolegniomycetes</taxon>
        <taxon>Saprolegniales</taxon>
        <taxon>Achlyaceae</taxon>
        <taxon>Thraustotheca</taxon>
    </lineage>
</organism>
<protein>
    <submittedName>
        <fullName evidence="4">Phosphoglycerate/bisphosphoglycerate mutase</fullName>
    </submittedName>
</protein>
<evidence type="ECO:0000256" key="1">
    <source>
        <dbReference type="PIRSR" id="PIRSR613078-1"/>
    </source>
</evidence>
<dbReference type="InterPro" id="IPR029033">
    <property type="entry name" value="His_PPase_superfam"/>
</dbReference>
<dbReference type="InterPro" id="IPR001345">
    <property type="entry name" value="PG/BPGM_mutase_AS"/>
</dbReference>
<keyword evidence="3" id="KW-0472">Membrane</keyword>
<dbReference type="EMBL" id="JNBS01000405">
    <property type="protein sequence ID" value="OQS05899.1"/>
    <property type="molecule type" value="Genomic_DNA"/>
</dbReference>
<dbReference type="GO" id="GO:0003824">
    <property type="term" value="F:catalytic activity"/>
    <property type="evidence" value="ECO:0007669"/>
    <property type="project" value="InterPro"/>
</dbReference>
<dbReference type="InterPro" id="IPR052765">
    <property type="entry name" value="PGM-Related"/>
</dbReference>
<evidence type="ECO:0000256" key="3">
    <source>
        <dbReference type="SAM" id="Phobius"/>
    </source>
</evidence>
<dbReference type="AlphaFoldDB" id="A0A1W0A6S3"/>
<dbReference type="InterPro" id="IPR013078">
    <property type="entry name" value="His_Pase_superF_clade-1"/>
</dbReference>
<evidence type="ECO:0000313" key="5">
    <source>
        <dbReference type="Proteomes" id="UP000243217"/>
    </source>
</evidence>
<dbReference type="STRING" id="74557.A0A1W0A6S3"/>
<feature type="active site" description="Tele-phosphohistidine intermediate" evidence="1">
    <location>
        <position position="47"/>
    </location>
</feature>
<comment type="caution">
    <text evidence="4">The sequence shown here is derived from an EMBL/GenBank/DDBJ whole genome shotgun (WGS) entry which is preliminary data.</text>
</comment>
<dbReference type="SUPFAM" id="SSF53254">
    <property type="entry name" value="Phosphoglycerate mutase-like"/>
    <property type="match status" value="1"/>
</dbReference>
<gene>
    <name evidence="4" type="ORF">THRCLA_20500</name>
</gene>
<dbReference type="Proteomes" id="UP000243217">
    <property type="component" value="Unassembled WGS sequence"/>
</dbReference>
<keyword evidence="3" id="KW-1133">Transmembrane helix</keyword>
<dbReference type="PANTHER" id="PTHR46192">
    <property type="entry name" value="BROAD-RANGE ACID PHOSPHATASE DET1"/>
    <property type="match status" value="1"/>
</dbReference>
<feature type="transmembrane region" description="Helical" evidence="3">
    <location>
        <begin position="6"/>
        <end position="25"/>
    </location>
</feature>
<dbReference type="Pfam" id="PF00300">
    <property type="entry name" value="His_Phos_1"/>
    <property type="match status" value="1"/>
</dbReference>
<accession>A0A1W0A6S3</accession>
<evidence type="ECO:0000313" key="4">
    <source>
        <dbReference type="EMBL" id="OQS05899.1"/>
    </source>
</evidence>
<dbReference type="SMART" id="SM00855">
    <property type="entry name" value="PGAM"/>
    <property type="match status" value="1"/>
</dbReference>
<proteinExistence type="predicted"/>
<feature type="binding site" evidence="2">
    <location>
        <begin position="46"/>
        <end position="53"/>
    </location>
    <ligand>
        <name>substrate</name>
    </ligand>
</feature>
<sequence length="291" mass="33835">MNLSRDVALIAASVAITLLCVRIWTSRRCTRQRNRKRLPHRIIMVRHGQSEGNVNPDLYRDIPDNAMPLTDLGKSQARAAGKEIKEIIGNESVRCIVSPCTRTIETFEEIMVAWGPDAASIPWTEEPRIREQDFGNFQNPEQIRECKIQRKKFGGFFYRFPSGESPADVYDRISSFLESLHRMFMRKREQNYILVAHGVAIRILLMRYFRYTIAEYEEVENFHNGEFVVMEHNGDGVFRITKVIHPHVDPKTFDVTVHEATRVRLNGKSMRKSSLSLSYDNRNLCWDDNPM</sequence>
<keyword evidence="3" id="KW-0812">Transmembrane</keyword>
<feature type="binding site" evidence="2">
    <location>
        <position position="102"/>
    </location>
    <ligand>
        <name>substrate</name>
    </ligand>
</feature>
<dbReference type="Gene3D" id="3.40.50.1240">
    <property type="entry name" value="Phosphoglycerate mutase-like"/>
    <property type="match status" value="1"/>
</dbReference>
<name>A0A1W0A6S3_9STRA</name>
<feature type="active site" description="Proton donor/acceptor" evidence="1">
    <location>
        <position position="131"/>
    </location>
</feature>
<dbReference type="OrthoDB" id="10261749at2759"/>
<dbReference type="CDD" id="cd07067">
    <property type="entry name" value="HP_PGM_like"/>
    <property type="match status" value="1"/>
</dbReference>
<reference evidence="4 5" key="1">
    <citation type="journal article" date="2014" name="Genome Biol. Evol.">
        <title>The secreted proteins of Achlya hypogyna and Thraustotheca clavata identify the ancestral oomycete secretome and reveal gene acquisitions by horizontal gene transfer.</title>
        <authorList>
            <person name="Misner I."/>
            <person name="Blouin N."/>
            <person name="Leonard G."/>
            <person name="Richards T.A."/>
            <person name="Lane C.E."/>
        </authorList>
    </citation>
    <scope>NUCLEOTIDE SEQUENCE [LARGE SCALE GENOMIC DNA]</scope>
    <source>
        <strain evidence="4 5">ATCC 34112</strain>
    </source>
</reference>
<keyword evidence="5" id="KW-1185">Reference proteome</keyword>
<dbReference type="PROSITE" id="PS00175">
    <property type="entry name" value="PG_MUTASE"/>
    <property type="match status" value="1"/>
</dbReference>
<evidence type="ECO:0000256" key="2">
    <source>
        <dbReference type="PIRSR" id="PIRSR613078-2"/>
    </source>
</evidence>